<feature type="compositionally biased region" description="Low complexity" evidence="4">
    <location>
        <begin position="461"/>
        <end position="472"/>
    </location>
</feature>
<reference evidence="7" key="1">
    <citation type="journal article" date="2010" name="Nature">
        <title>The Amphimedon queenslandica genome and the evolution of animal complexity.</title>
        <authorList>
            <person name="Srivastava M."/>
            <person name="Simakov O."/>
            <person name="Chapman J."/>
            <person name="Fahey B."/>
            <person name="Gauthier M.E."/>
            <person name="Mitros T."/>
            <person name="Richards G.S."/>
            <person name="Conaco C."/>
            <person name="Dacre M."/>
            <person name="Hellsten U."/>
            <person name="Larroux C."/>
            <person name="Putnam N.H."/>
            <person name="Stanke M."/>
            <person name="Adamska M."/>
            <person name="Darling A."/>
            <person name="Degnan S.M."/>
            <person name="Oakley T.H."/>
            <person name="Plachetzki D.C."/>
            <person name="Zhai Y."/>
            <person name="Adamski M."/>
            <person name="Calcino A."/>
            <person name="Cummins S.F."/>
            <person name="Goodstein D.M."/>
            <person name="Harris C."/>
            <person name="Jackson D.J."/>
            <person name="Leys S.P."/>
            <person name="Shu S."/>
            <person name="Woodcroft B.J."/>
            <person name="Vervoort M."/>
            <person name="Kosik K.S."/>
            <person name="Manning G."/>
            <person name="Degnan B.M."/>
            <person name="Rokhsar D.S."/>
        </authorList>
    </citation>
    <scope>NUCLEOTIDE SEQUENCE [LARGE SCALE GENOMIC DNA]</scope>
</reference>
<dbReference type="GO" id="GO:0005634">
    <property type="term" value="C:nucleus"/>
    <property type="evidence" value="ECO:0007669"/>
    <property type="project" value="UniProtKB-SubCell"/>
</dbReference>
<evidence type="ECO:0000313" key="7">
    <source>
        <dbReference type="Proteomes" id="UP000007879"/>
    </source>
</evidence>
<dbReference type="Pfam" id="PF03184">
    <property type="entry name" value="DDE_1"/>
    <property type="match status" value="1"/>
</dbReference>
<dbReference type="SUPFAM" id="SSF57903">
    <property type="entry name" value="FYVE/PHD zinc finger"/>
    <property type="match status" value="1"/>
</dbReference>
<dbReference type="RefSeq" id="XP_003385250.2">
    <property type="nucleotide sequence ID" value="XM_003385202.2"/>
</dbReference>
<evidence type="ECO:0000256" key="2">
    <source>
        <dbReference type="ARBA" id="ARBA00023125"/>
    </source>
</evidence>
<proteinExistence type="predicted"/>
<dbReference type="InterPro" id="IPR050863">
    <property type="entry name" value="CenT-Element_Derived"/>
</dbReference>
<dbReference type="PANTHER" id="PTHR19303">
    <property type="entry name" value="TRANSPOSON"/>
    <property type="match status" value="1"/>
</dbReference>
<protein>
    <recommendedName>
        <fullName evidence="5">HTH CENPB-type domain-containing protein</fullName>
    </recommendedName>
</protein>
<feature type="domain" description="HTH CENPB-type" evidence="5">
    <location>
        <begin position="81"/>
        <end position="151"/>
    </location>
</feature>
<feature type="compositionally biased region" description="Acidic residues" evidence="4">
    <location>
        <begin position="449"/>
        <end position="458"/>
    </location>
</feature>
<dbReference type="Gene3D" id="3.30.40.10">
    <property type="entry name" value="Zinc/RING finger domain, C3HC4 (zinc finger)"/>
    <property type="match status" value="1"/>
</dbReference>
<dbReference type="EnsemblMetazoa" id="XM_003385202.2">
    <property type="protein sequence ID" value="XP_003385250.2"/>
    <property type="gene ID" value="LOC100637666"/>
</dbReference>
<evidence type="ECO:0000256" key="3">
    <source>
        <dbReference type="ARBA" id="ARBA00023242"/>
    </source>
</evidence>
<reference evidence="6" key="2">
    <citation type="submission" date="2024-06" db="UniProtKB">
        <authorList>
            <consortium name="EnsemblMetazoa"/>
        </authorList>
    </citation>
    <scope>IDENTIFICATION</scope>
</reference>
<accession>A0AAN0ICC4</accession>
<dbReference type="InterPro" id="IPR007889">
    <property type="entry name" value="HTH_Psq"/>
</dbReference>
<evidence type="ECO:0000256" key="1">
    <source>
        <dbReference type="ARBA" id="ARBA00004123"/>
    </source>
</evidence>
<dbReference type="InterPro" id="IPR006600">
    <property type="entry name" value="HTH_CenpB_DNA-bd_dom"/>
</dbReference>
<dbReference type="KEGG" id="aqu:100637666"/>
<dbReference type="Gene3D" id="1.10.10.60">
    <property type="entry name" value="Homeodomain-like"/>
    <property type="match status" value="1"/>
</dbReference>
<dbReference type="InterPro" id="IPR009057">
    <property type="entry name" value="Homeodomain-like_sf"/>
</dbReference>
<dbReference type="SUPFAM" id="SSF46689">
    <property type="entry name" value="Homeodomain-like"/>
    <property type="match status" value="1"/>
</dbReference>
<keyword evidence="7" id="KW-1185">Reference proteome</keyword>
<comment type="subcellular location">
    <subcellularLocation>
        <location evidence="1">Nucleus</location>
    </subcellularLocation>
</comment>
<feature type="region of interest" description="Disordered" evidence="4">
    <location>
        <begin position="440"/>
        <end position="476"/>
    </location>
</feature>
<dbReference type="InterPro" id="IPR011011">
    <property type="entry name" value="Znf_FYVE_PHD"/>
</dbReference>
<dbReference type="PANTHER" id="PTHR19303:SF74">
    <property type="entry name" value="POGO TRANSPOSABLE ELEMENT WITH KRAB DOMAIN"/>
    <property type="match status" value="1"/>
</dbReference>
<dbReference type="InterPro" id="IPR013083">
    <property type="entry name" value="Znf_RING/FYVE/PHD"/>
</dbReference>
<keyword evidence="3" id="KW-0539">Nucleus</keyword>
<dbReference type="Proteomes" id="UP000007879">
    <property type="component" value="Unassembled WGS sequence"/>
</dbReference>
<sequence length="681" mass="78223">MAVSDRTFRSSRATSTSVRRSKSDSPKRPQVYKEAYTADKLRLAYEEVNDGRLSVRRAAEMYNVPKSTLCDRVTGRVKFDTLSGPSRYLNDKEEEELVKFICQCAKTGYAKTKKEILAIVEEILRSKGNPTHVSNGWWESFRSRHPVLTLRTVEKLSYAGSVASDPRIIDHYFDLLEKTLRDNELLDSPAQIFNCDESGLPLEHTPSSVVGIKGQKHPRTLTSGNKKQMTVLACVNAAGYAIPPLVIFARKSLNPLLTINEVPGTMYGLSDTGWMNSEIFLNWFTHHFLVHAPASRPLLLLLDGHSTHYNPDFVRVAAHEKVIIFCLPPNTTHLMQPLDKGVFGPLKSHWNEECQKFMSKNPGKVVTQYDFMGIFSKVWYKAMIIPNILSSFRTTGIYPLNRSAIHVEDQATPLDPEVESLAEKTGLAFIPFYTPNRLHKSKSLTNDDNQPDQEDGPPDPDNSLSDPSSLNDFTEEEHTRYMRRLEEGYDIKSDLRYNLWLKMRCEEVRVQADIPDNLLLGETLKSQSVVNKFLPKLPELRSETLYKKKSAKVLTSVENQKSIDERERMKQEKLEEKEKKKEERQLKQMRRQEEIQKKKEEREKQIKEKAEQKKVIEKKESSAKKKKQDSICEAKMCSHKSARKWVQCSQCSLWFHCMCQQVTSKVVEQPSYIFVCSDCEN</sequence>
<name>A0AAN0ICC4_AMPQE</name>
<dbReference type="GO" id="GO:0003677">
    <property type="term" value="F:DNA binding"/>
    <property type="evidence" value="ECO:0007669"/>
    <property type="project" value="UniProtKB-KW"/>
</dbReference>
<keyword evidence="2" id="KW-0238">DNA-binding</keyword>
<dbReference type="Pfam" id="PF03221">
    <property type="entry name" value="HTH_Tnp_Tc5"/>
    <property type="match status" value="1"/>
</dbReference>
<feature type="region of interest" description="Disordered" evidence="4">
    <location>
        <begin position="1"/>
        <end position="31"/>
    </location>
</feature>
<dbReference type="InterPro" id="IPR004875">
    <property type="entry name" value="DDE_SF_endonuclease_dom"/>
</dbReference>
<feature type="compositionally biased region" description="Basic and acidic residues" evidence="4">
    <location>
        <begin position="561"/>
        <end position="622"/>
    </location>
</feature>
<dbReference type="AlphaFoldDB" id="A0AAN0ICC4"/>
<evidence type="ECO:0000259" key="5">
    <source>
        <dbReference type="PROSITE" id="PS51253"/>
    </source>
</evidence>
<evidence type="ECO:0000313" key="6">
    <source>
        <dbReference type="EnsemblMetazoa" id="XP_003385250.2"/>
    </source>
</evidence>
<dbReference type="GeneID" id="100637666"/>
<feature type="region of interest" description="Disordered" evidence="4">
    <location>
        <begin position="560"/>
        <end position="622"/>
    </location>
</feature>
<dbReference type="PROSITE" id="PS51253">
    <property type="entry name" value="HTH_CENPB"/>
    <property type="match status" value="1"/>
</dbReference>
<evidence type="ECO:0000256" key="4">
    <source>
        <dbReference type="SAM" id="MobiDB-lite"/>
    </source>
</evidence>
<dbReference type="Pfam" id="PF05225">
    <property type="entry name" value="HTH_psq"/>
    <property type="match status" value="1"/>
</dbReference>
<organism evidence="6 7">
    <name type="scientific">Amphimedon queenslandica</name>
    <name type="common">Sponge</name>
    <dbReference type="NCBI Taxonomy" id="400682"/>
    <lineage>
        <taxon>Eukaryota</taxon>
        <taxon>Metazoa</taxon>
        <taxon>Porifera</taxon>
        <taxon>Demospongiae</taxon>
        <taxon>Heteroscleromorpha</taxon>
        <taxon>Haplosclerida</taxon>
        <taxon>Niphatidae</taxon>
        <taxon>Amphimedon</taxon>
    </lineage>
</organism>